<dbReference type="EMBL" id="RJUL01000017">
    <property type="protein sequence ID" value="ROQ18750.1"/>
    <property type="molecule type" value="Genomic_DNA"/>
</dbReference>
<dbReference type="PANTHER" id="PTHR11019">
    <property type="entry name" value="HTH-TYPE TRANSCRIPTIONAL REGULATOR NIMR"/>
    <property type="match status" value="1"/>
</dbReference>
<dbReference type="PROSITE" id="PS01124">
    <property type="entry name" value="HTH_ARAC_FAMILY_2"/>
    <property type="match status" value="1"/>
</dbReference>
<dbReference type="PROSITE" id="PS00041">
    <property type="entry name" value="HTH_ARAC_FAMILY_1"/>
    <property type="match status" value="1"/>
</dbReference>
<gene>
    <name evidence="5" type="ORF">EDC28_11716</name>
</gene>
<dbReference type="SUPFAM" id="SSF51182">
    <property type="entry name" value="RmlC-like cupins"/>
    <property type="match status" value="1"/>
</dbReference>
<dbReference type="Gene3D" id="1.10.10.60">
    <property type="entry name" value="Homeodomain-like"/>
    <property type="match status" value="2"/>
</dbReference>
<keyword evidence="1" id="KW-0805">Transcription regulation</keyword>
<proteinExistence type="predicted"/>
<dbReference type="InterPro" id="IPR018062">
    <property type="entry name" value="HTH_AraC-typ_CS"/>
</dbReference>
<dbReference type="GO" id="GO:0043565">
    <property type="term" value="F:sequence-specific DNA binding"/>
    <property type="evidence" value="ECO:0007669"/>
    <property type="project" value="InterPro"/>
</dbReference>
<evidence type="ECO:0000256" key="2">
    <source>
        <dbReference type="ARBA" id="ARBA00023125"/>
    </source>
</evidence>
<dbReference type="InterPro" id="IPR014710">
    <property type="entry name" value="RmlC-like_jellyroll"/>
</dbReference>
<keyword evidence="6" id="KW-1185">Reference proteome</keyword>
<dbReference type="InterPro" id="IPR011051">
    <property type="entry name" value="RmlC_Cupin_sf"/>
</dbReference>
<evidence type="ECO:0000256" key="1">
    <source>
        <dbReference type="ARBA" id="ARBA00023015"/>
    </source>
</evidence>
<dbReference type="STRING" id="584787.GCA_001247655_01373"/>
<organism evidence="5 6">
    <name type="scientific">Gallaecimonas pentaromativorans</name>
    <dbReference type="NCBI Taxonomy" id="584787"/>
    <lineage>
        <taxon>Bacteria</taxon>
        <taxon>Pseudomonadati</taxon>
        <taxon>Pseudomonadota</taxon>
        <taxon>Gammaproteobacteria</taxon>
        <taxon>Enterobacterales</taxon>
        <taxon>Gallaecimonadaceae</taxon>
        <taxon>Gallaecimonas</taxon>
    </lineage>
</organism>
<evidence type="ECO:0000313" key="5">
    <source>
        <dbReference type="EMBL" id="ROQ18750.1"/>
    </source>
</evidence>
<name>A0A3N1NWE0_9GAMM</name>
<dbReference type="Pfam" id="PF02311">
    <property type="entry name" value="AraC_binding"/>
    <property type="match status" value="1"/>
</dbReference>
<dbReference type="Pfam" id="PF12833">
    <property type="entry name" value="HTH_18"/>
    <property type="match status" value="1"/>
</dbReference>
<accession>A0A3N1NWE0</accession>
<dbReference type="SMART" id="SM00342">
    <property type="entry name" value="HTH_ARAC"/>
    <property type="match status" value="1"/>
</dbReference>
<keyword evidence="2" id="KW-0238">DNA-binding</keyword>
<dbReference type="InterPro" id="IPR009057">
    <property type="entry name" value="Homeodomain-like_sf"/>
</dbReference>
<dbReference type="SUPFAM" id="SSF46689">
    <property type="entry name" value="Homeodomain-like"/>
    <property type="match status" value="2"/>
</dbReference>
<evidence type="ECO:0000256" key="3">
    <source>
        <dbReference type="ARBA" id="ARBA00023163"/>
    </source>
</evidence>
<comment type="caution">
    <text evidence="5">The sequence shown here is derived from an EMBL/GenBank/DDBJ whole genome shotgun (WGS) entry which is preliminary data.</text>
</comment>
<protein>
    <submittedName>
        <fullName evidence="5">AraC family transcriptional regulator</fullName>
    </submittedName>
</protein>
<dbReference type="AlphaFoldDB" id="A0A3N1NWE0"/>
<reference evidence="5 6" key="1">
    <citation type="submission" date="2018-11" db="EMBL/GenBank/DDBJ databases">
        <title>Genomic Encyclopedia of Type Strains, Phase IV (KMG-IV): sequencing the most valuable type-strain genomes for metagenomic binning, comparative biology and taxonomic classification.</title>
        <authorList>
            <person name="Goeker M."/>
        </authorList>
    </citation>
    <scope>NUCLEOTIDE SEQUENCE [LARGE SCALE GENOMIC DNA]</scope>
    <source>
        <strain evidence="5 6">DSM 21945</strain>
    </source>
</reference>
<dbReference type="InterPro" id="IPR018060">
    <property type="entry name" value="HTH_AraC"/>
</dbReference>
<dbReference type="GO" id="GO:0003700">
    <property type="term" value="F:DNA-binding transcription factor activity"/>
    <property type="evidence" value="ECO:0007669"/>
    <property type="project" value="InterPro"/>
</dbReference>
<evidence type="ECO:0000313" key="6">
    <source>
        <dbReference type="Proteomes" id="UP000268033"/>
    </source>
</evidence>
<feature type="domain" description="HTH araC/xylS-type" evidence="4">
    <location>
        <begin position="159"/>
        <end position="259"/>
    </location>
</feature>
<keyword evidence="3" id="KW-0804">Transcription</keyword>
<dbReference type="Proteomes" id="UP000268033">
    <property type="component" value="Unassembled WGS sequence"/>
</dbReference>
<sequence>MLQIGQDVTVLEIANYLGDNALESMQDVRIKILHDDRSKGMAWHAHEEAQLMWVTSGCASMETSAGRWLVPAGRMGWFPGREPHRGRMITPVTGFSLYLRCNWLDYPTVFEGSELCQALLKSLTQKVPSDVSQRRLAALGDEIKAAKPLSVGLPLPYSERLKALCETIATSPALAPPLELAATQVALSRRSFSRHFKQQTGLSYGQWLQLARIHHSLVLLGEGGRVSDAALAVGYDTVSAFCQVFRQVMGQSPGRWQNLNQTV</sequence>
<dbReference type="Gene3D" id="2.60.120.10">
    <property type="entry name" value="Jelly Rolls"/>
    <property type="match status" value="1"/>
</dbReference>
<dbReference type="RefSeq" id="WP_123422724.1">
    <property type="nucleotide sequence ID" value="NZ_RJUL01000017.1"/>
</dbReference>
<dbReference type="PANTHER" id="PTHR11019:SF199">
    <property type="entry name" value="HTH-TYPE TRANSCRIPTIONAL REGULATOR NIMR"/>
    <property type="match status" value="1"/>
</dbReference>
<dbReference type="InterPro" id="IPR003313">
    <property type="entry name" value="AraC-bd"/>
</dbReference>
<evidence type="ECO:0000259" key="4">
    <source>
        <dbReference type="PROSITE" id="PS01124"/>
    </source>
</evidence>